<dbReference type="STRING" id="2045.KR76_08760"/>
<dbReference type="GeneID" id="96612567"/>
<evidence type="ECO:0000256" key="1">
    <source>
        <dbReference type="SAM" id="MobiDB-lite"/>
    </source>
</evidence>
<dbReference type="RefSeq" id="WP_052138384.1">
    <property type="nucleotide sequence ID" value="NZ_BJMC01000008.1"/>
</dbReference>
<reference evidence="3 4" key="1">
    <citation type="journal article" date="2015" name="Genome Announc.">
        <title>Complete Genome Sequence of Steroid-Transforming Nocardioides simplex VKM Ac-2033D.</title>
        <authorList>
            <person name="Shtratnikova V.Y."/>
            <person name="Schelkunov M.I."/>
            <person name="Pekov Y.A."/>
            <person name="Fokina V.V."/>
            <person name="Logacheva M.D."/>
            <person name="Sokolov S.L."/>
            <person name="Bragin E.Y."/>
            <person name="Ashapkin V.V."/>
            <person name="Donova M.V."/>
        </authorList>
    </citation>
    <scope>NUCLEOTIDE SEQUENCE [LARGE SCALE GENOMIC DNA]</scope>
    <source>
        <strain evidence="3 4">VKM Ac-2033D</strain>
    </source>
</reference>
<dbReference type="Proteomes" id="UP000030300">
    <property type="component" value="Chromosome"/>
</dbReference>
<evidence type="ECO:0000313" key="3">
    <source>
        <dbReference type="EMBL" id="AJR18265.1"/>
    </source>
</evidence>
<dbReference type="HOGENOM" id="CLU_1553695_0_0_11"/>
<feature type="chain" id="PRO_5010413977" evidence="2">
    <location>
        <begin position="23"/>
        <end position="172"/>
    </location>
</feature>
<dbReference type="KEGG" id="psim:KR76_08760"/>
<dbReference type="AlphaFoldDB" id="A0A0C5XAG9"/>
<protein>
    <submittedName>
        <fullName evidence="3">Uncharacterized protein</fullName>
    </submittedName>
</protein>
<sequence>MSPRLRLLAALPLLLLPLSACGSDDGDRAADSASDTPSGTPSTTGTPTGSPGATDTPSSTGKYPEFEPADYVYRLRVLCFCPQVGTVEVTVADGAVTDAVIAGGPRKGQAAPEFTRLTINEVIAKANDPAAAKVQVEWPDGQDHPTSVQIDRIANAVDDEVTYAIKDVRVAP</sequence>
<feature type="signal peptide" evidence="2">
    <location>
        <begin position="1"/>
        <end position="22"/>
    </location>
</feature>
<keyword evidence="4" id="KW-1185">Reference proteome</keyword>
<name>A0A0C5XAG9_NOCSI</name>
<evidence type="ECO:0000313" key="4">
    <source>
        <dbReference type="Proteomes" id="UP000030300"/>
    </source>
</evidence>
<dbReference type="EMBL" id="CP009896">
    <property type="protein sequence ID" value="AJR18265.1"/>
    <property type="molecule type" value="Genomic_DNA"/>
</dbReference>
<accession>A0A0C5XAG9</accession>
<proteinExistence type="predicted"/>
<evidence type="ECO:0000256" key="2">
    <source>
        <dbReference type="SAM" id="SignalP"/>
    </source>
</evidence>
<gene>
    <name evidence="3" type="ORF">KR76_08760</name>
</gene>
<organism evidence="3 4">
    <name type="scientific">Nocardioides simplex</name>
    <name type="common">Arthrobacter simplex</name>
    <dbReference type="NCBI Taxonomy" id="2045"/>
    <lineage>
        <taxon>Bacteria</taxon>
        <taxon>Bacillati</taxon>
        <taxon>Actinomycetota</taxon>
        <taxon>Actinomycetes</taxon>
        <taxon>Propionibacteriales</taxon>
        <taxon>Nocardioidaceae</taxon>
        <taxon>Pimelobacter</taxon>
    </lineage>
</organism>
<feature type="region of interest" description="Disordered" evidence="1">
    <location>
        <begin position="25"/>
        <end position="63"/>
    </location>
</feature>
<dbReference type="Pfam" id="PF19671">
    <property type="entry name" value="DUF6174"/>
    <property type="match status" value="1"/>
</dbReference>
<dbReference type="InterPro" id="IPR046172">
    <property type="entry name" value="DUF6174"/>
</dbReference>
<keyword evidence="2" id="KW-0732">Signal</keyword>
<dbReference type="OrthoDB" id="3788332at2"/>
<feature type="compositionally biased region" description="Low complexity" evidence="1">
    <location>
        <begin position="31"/>
        <end position="61"/>
    </location>
</feature>